<organism evidence="1 2">
    <name type="scientific">Fusarium decemcellulare</name>
    <dbReference type="NCBI Taxonomy" id="57161"/>
    <lineage>
        <taxon>Eukaryota</taxon>
        <taxon>Fungi</taxon>
        <taxon>Dikarya</taxon>
        <taxon>Ascomycota</taxon>
        <taxon>Pezizomycotina</taxon>
        <taxon>Sordariomycetes</taxon>
        <taxon>Hypocreomycetidae</taxon>
        <taxon>Hypocreales</taxon>
        <taxon>Nectriaceae</taxon>
        <taxon>Fusarium</taxon>
        <taxon>Fusarium decemcellulare species complex</taxon>
    </lineage>
</organism>
<protein>
    <submittedName>
        <fullName evidence="1">Uncharacterized protein</fullName>
    </submittedName>
</protein>
<dbReference type="Proteomes" id="UP001148629">
    <property type="component" value="Unassembled WGS sequence"/>
</dbReference>
<keyword evidence="2" id="KW-1185">Reference proteome</keyword>
<gene>
    <name evidence="1" type="ORF">NM208_g1616</name>
</gene>
<name>A0ACC1SVI4_9HYPO</name>
<reference evidence="1" key="1">
    <citation type="submission" date="2022-08" db="EMBL/GenBank/DDBJ databases">
        <title>Genome Sequence of Fusarium decemcellulare.</title>
        <authorList>
            <person name="Buettner E."/>
        </authorList>
    </citation>
    <scope>NUCLEOTIDE SEQUENCE</scope>
    <source>
        <strain evidence="1">Babe19</strain>
    </source>
</reference>
<dbReference type="EMBL" id="JANRMS010000086">
    <property type="protein sequence ID" value="KAJ3547217.1"/>
    <property type="molecule type" value="Genomic_DNA"/>
</dbReference>
<accession>A0ACC1SVI4</accession>
<comment type="caution">
    <text evidence="1">The sequence shown here is derived from an EMBL/GenBank/DDBJ whole genome shotgun (WGS) entry which is preliminary data.</text>
</comment>
<proteinExistence type="predicted"/>
<sequence>MRCITQCALAVSSVFGSTHALRNITEDTYFYGLSQPVYPSPNGTGSGDWAESYAKARAMVARMTLEEKANFTISIPTGEDKLTSCQGRIAPIERLGFPGMCLADAGNGLRFGELTSTWPSGISVAAR</sequence>
<evidence type="ECO:0000313" key="2">
    <source>
        <dbReference type="Proteomes" id="UP001148629"/>
    </source>
</evidence>
<evidence type="ECO:0000313" key="1">
    <source>
        <dbReference type="EMBL" id="KAJ3547217.1"/>
    </source>
</evidence>